<dbReference type="PROSITE" id="PS00331">
    <property type="entry name" value="MALIC_ENZYMES"/>
    <property type="match status" value="1"/>
</dbReference>
<dbReference type="InterPro" id="IPR012301">
    <property type="entry name" value="Malic_N_dom"/>
</dbReference>
<dbReference type="InterPro" id="IPR051674">
    <property type="entry name" value="Malate_Decarboxylase"/>
</dbReference>
<dbReference type="InterPro" id="IPR015884">
    <property type="entry name" value="Malic_enzyme_CS"/>
</dbReference>
<evidence type="ECO:0000313" key="8">
    <source>
        <dbReference type="EMBL" id="MBC6492097.1"/>
    </source>
</evidence>
<dbReference type="CDD" id="cd05311">
    <property type="entry name" value="NAD_bind_2_malic_enz"/>
    <property type="match status" value="1"/>
</dbReference>
<dbReference type="InterPro" id="IPR046346">
    <property type="entry name" value="Aminoacid_DH-like_N_sf"/>
</dbReference>
<dbReference type="InterPro" id="IPR045213">
    <property type="entry name" value="Malic_NAD-bd_bact_type"/>
</dbReference>
<dbReference type="InterPro" id="IPR001891">
    <property type="entry name" value="Malic_OxRdtase"/>
</dbReference>
<feature type="domain" description="Malic enzyme NAD-binding" evidence="6">
    <location>
        <begin position="159"/>
        <end position="389"/>
    </location>
</feature>
<dbReference type="Pfam" id="PF03949">
    <property type="entry name" value="Malic_M"/>
    <property type="match status" value="1"/>
</dbReference>
<evidence type="ECO:0000313" key="9">
    <source>
        <dbReference type="Proteomes" id="UP000765802"/>
    </source>
</evidence>
<dbReference type="InterPro" id="IPR037062">
    <property type="entry name" value="Malic_N_dom_sf"/>
</dbReference>
<dbReference type="SUPFAM" id="SSF51735">
    <property type="entry name" value="NAD(P)-binding Rossmann-fold domains"/>
    <property type="match status" value="1"/>
</dbReference>
<reference evidence="8 9" key="1">
    <citation type="submission" date="2016-07" db="EMBL/GenBank/DDBJ databases">
        <title>Genome analysis of Flavihumibacter stibioxidans YS-17.</title>
        <authorList>
            <person name="Shi K."/>
            <person name="Han Y."/>
            <person name="Wang G."/>
        </authorList>
    </citation>
    <scope>NUCLEOTIDE SEQUENCE [LARGE SCALE GENOMIC DNA]</scope>
    <source>
        <strain evidence="8 9">YS-17</strain>
    </source>
</reference>
<feature type="domain" description="Malic enzyme N-terminal" evidence="7">
    <location>
        <begin position="15"/>
        <end position="148"/>
    </location>
</feature>
<protein>
    <submittedName>
        <fullName evidence="8">Malate dehydrogenase</fullName>
    </submittedName>
</protein>
<keyword evidence="5" id="KW-0560">Oxidoreductase</keyword>
<dbReference type="RefSeq" id="WP_187257420.1">
    <property type="nucleotide sequence ID" value="NZ_JBHULF010000006.1"/>
</dbReference>
<evidence type="ECO:0000256" key="3">
    <source>
        <dbReference type="ARBA" id="ARBA00008785"/>
    </source>
</evidence>
<evidence type="ECO:0000256" key="5">
    <source>
        <dbReference type="ARBA" id="ARBA00023002"/>
    </source>
</evidence>
<dbReference type="Gene3D" id="3.40.50.10380">
    <property type="entry name" value="Malic enzyme, N-terminal domain"/>
    <property type="match status" value="1"/>
</dbReference>
<evidence type="ECO:0000259" key="7">
    <source>
        <dbReference type="SMART" id="SM01274"/>
    </source>
</evidence>
<comment type="cofactor">
    <cofactor evidence="1">
        <name>Mn(2+)</name>
        <dbReference type="ChEBI" id="CHEBI:29035"/>
    </cofactor>
</comment>
<name>A0ABR7MAU9_9BACT</name>
<dbReference type="InterPro" id="IPR012302">
    <property type="entry name" value="Malic_NAD-bd"/>
</dbReference>
<dbReference type="InterPro" id="IPR036291">
    <property type="entry name" value="NAD(P)-bd_dom_sf"/>
</dbReference>
<dbReference type="Proteomes" id="UP000765802">
    <property type="component" value="Unassembled WGS sequence"/>
</dbReference>
<dbReference type="PANTHER" id="PTHR43237">
    <property type="entry name" value="NADP-DEPENDENT MALIC ENZYME"/>
    <property type="match status" value="1"/>
</dbReference>
<dbReference type="Pfam" id="PF00390">
    <property type="entry name" value="malic"/>
    <property type="match status" value="1"/>
</dbReference>
<proteinExistence type="inferred from homology"/>
<keyword evidence="9" id="KW-1185">Reference proteome</keyword>
<dbReference type="SMART" id="SM01274">
    <property type="entry name" value="malic"/>
    <property type="match status" value="1"/>
</dbReference>
<organism evidence="8 9">
    <name type="scientific">Flavihumibacter stibioxidans</name>
    <dbReference type="NCBI Taxonomy" id="1834163"/>
    <lineage>
        <taxon>Bacteria</taxon>
        <taxon>Pseudomonadati</taxon>
        <taxon>Bacteroidota</taxon>
        <taxon>Chitinophagia</taxon>
        <taxon>Chitinophagales</taxon>
        <taxon>Chitinophagaceae</taxon>
        <taxon>Flavihumibacter</taxon>
    </lineage>
</organism>
<dbReference type="EMBL" id="MBUA01000027">
    <property type="protein sequence ID" value="MBC6492097.1"/>
    <property type="molecule type" value="Genomic_DNA"/>
</dbReference>
<comment type="similarity">
    <text evidence="3">Belongs to the malic enzymes family.</text>
</comment>
<dbReference type="Gene3D" id="3.40.50.720">
    <property type="entry name" value="NAD(P)-binding Rossmann-like Domain"/>
    <property type="match status" value="1"/>
</dbReference>
<gene>
    <name evidence="8" type="ORF">BC349_13635</name>
</gene>
<evidence type="ECO:0000259" key="6">
    <source>
        <dbReference type="SMART" id="SM00919"/>
    </source>
</evidence>
<comment type="caution">
    <text evidence="8">The sequence shown here is derived from an EMBL/GenBank/DDBJ whole genome shotgun (WGS) entry which is preliminary data.</text>
</comment>
<dbReference type="PIRSF" id="PIRSF000106">
    <property type="entry name" value="ME"/>
    <property type="match status" value="1"/>
</dbReference>
<evidence type="ECO:0000256" key="4">
    <source>
        <dbReference type="ARBA" id="ARBA00022723"/>
    </source>
</evidence>
<sequence length="396" mass="41924">MDYFKASLQLHEELKGKIGTYNKIDIKSLADLSMAYSPGVAQPCLAIAESPANVYKYTGKGNLVAVISDGSAVLGLGNIGALAAIPVMEGKAMLFKKFAGLDSVPICLDTQDTEEIIKTIRHIAPVFGAINLEDIAAPRCFEIEEALQDLGIPVFHDDQHGTAVVVLAGLLNAAKVVGKKMEDLRVVINGAGAAGTAIAKLLKCIGAGKDDICYSVKDVIMCDSTEVIHRERTNLNESKHELLEFTNLENRHGKLHDVLEGADVFIGVSKAGLLHADDIRMMAKDPIIFALANPTPEIFPEEAFEGGAAVVATGRSDYPNQVNNVLCFPGIFKGALEAGATSISFAMQLAAAHAIADCVEVPGRDLIIPSPLDLNVAKNVAAAVKLTALKSMPEAV</sequence>
<dbReference type="SUPFAM" id="SSF53223">
    <property type="entry name" value="Aminoacid dehydrogenase-like, N-terminal domain"/>
    <property type="match status" value="1"/>
</dbReference>
<evidence type="ECO:0000256" key="2">
    <source>
        <dbReference type="ARBA" id="ARBA00001946"/>
    </source>
</evidence>
<dbReference type="PANTHER" id="PTHR43237:SF4">
    <property type="entry name" value="NADP-DEPENDENT MALIC ENZYME"/>
    <property type="match status" value="1"/>
</dbReference>
<accession>A0ABR7MAU9</accession>
<evidence type="ECO:0000256" key="1">
    <source>
        <dbReference type="ARBA" id="ARBA00001936"/>
    </source>
</evidence>
<dbReference type="SMART" id="SM00919">
    <property type="entry name" value="Malic_M"/>
    <property type="match status" value="1"/>
</dbReference>
<keyword evidence="4" id="KW-0479">Metal-binding</keyword>
<comment type="cofactor">
    <cofactor evidence="2">
        <name>Mg(2+)</name>
        <dbReference type="ChEBI" id="CHEBI:18420"/>
    </cofactor>
</comment>